<evidence type="ECO:0000313" key="1">
    <source>
        <dbReference type="Proteomes" id="UP001652628"/>
    </source>
</evidence>
<accession>A0ABM4TVS2</accession>
<protein>
    <recommendedName>
        <fullName evidence="5">SnoaL-like domain-containing protein</fullName>
    </recommendedName>
</protein>
<dbReference type="RefSeq" id="XP_070854080.1">
    <property type="nucleotide sequence ID" value="XM_070997979.1"/>
</dbReference>
<sequence length="118" mass="13644">MDLRSWRKVLIQWVSSRDPGIFAGLPDAIHLRDFPTQVIECRFTEHNFITLEQSDIDAFFSIYVQKAQVAPVEEENALPTQPGEHRSPLQNFLRDHYPEFSAHIDGRGQLVTADYVYV</sequence>
<name>A0ABM4TVS2_DROSZ</name>
<reference evidence="2 3" key="1">
    <citation type="submission" date="2025-05" db="UniProtKB">
        <authorList>
            <consortium name="RefSeq"/>
        </authorList>
    </citation>
    <scope>IDENTIFICATION</scope>
</reference>
<dbReference type="RefSeq" id="XP_070854078.1">
    <property type="nucleotide sequence ID" value="XM_070997977.1"/>
</dbReference>
<evidence type="ECO:0000313" key="4">
    <source>
        <dbReference type="RefSeq" id="XP_070854080.1"/>
    </source>
</evidence>
<keyword evidence="1" id="KW-1185">Reference proteome</keyword>
<proteinExistence type="predicted"/>
<organism evidence="1 3">
    <name type="scientific">Drosophila suzukii</name>
    <name type="common">Spotted-wing drosophila fruit fly</name>
    <dbReference type="NCBI Taxonomy" id="28584"/>
    <lineage>
        <taxon>Eukaryota</taxon>
        <taxon>Metazoa</taxon>
        <taxon>Ecdysozoa</taxon>
        <taxon>Arthropoda</taxon>
        <taxon>Hexapoda</taxon>
        <taxon>Insecta</taxon>
        <taxon>Pterygota</taxon>
        <taxon>Neoptera</taxon>
        <taxon>Endopterygota</taxon>
        <taxon>Diptera</taxon>
        <taxon>Brachycera</taxon>
        <taxon>Muscomorpha</taxon>
        <taxon>Ephydroidea</taxon>
        <taxon>Drosophilidae</taxon>
        <taxon>Drosophila</taxon>
        <taxon>Sophophora</taxon>
    </lineage>
</organism>
<dbReference type="Proteomes" id="UP001652628">
    <property type="component" value="Chromosome Y"/>
</dbReference>
<evidence type="ECO:0000313" key="3">
    <source>
        <dbReference type="RefSeq" id="XP_070854078.1"/>
    </source>
</evidence>
<evidence type="ECO:0000313" key="2">
    <source>
        <dbReference type="RefSeq" id="XP_070854006.1"/>
    </source>
</evidence>
<dbReference type="RefSeq" id="XP_070854006.1">
    <property type="nucleotide sequence ID" value="XM_070997905.1"/>
</dbReference>
<evidence type="ECO:0008006" key="5">
    <source>
        <dbReference type="Google" id="ProtNLM"/>
    </source>
</evidence>
<gene>
    <name evidence="3" type="primary">LOC139353635</name>
    <name evidence="2" type="synonym">LOC139353547</name>
    <name evidence="4" type="synonym">LOC139353637</name>
</gene>
<dbReference type="GeneID" id="139353635"/>